<dbReference type="Gene3D" id="2.30.42.10">
    <property type="match status" value="1"/>
</dbReference>
<evidence type="ECO:0000313" key="4">
    <source>
        <dbReference type="Proteomes" id="UP001210865"/>
    </source>
</evidence>
<dbReference type="SMART" id="SM00228">
    <property type="entry name" value="PDZ"/>
    <property type="match status" value="1"/>
</dbReference>
<reference evidence="3 4" key="1">
    <citation type="submission" date="2022-12" db="EMBL/GenBank/DDBJ databases">
        <title>Sphingomonas abieness sp. nov., an endophytic bacterium isolated from Abies koreana.</title>
        <authorList>
            <person name="Jiang L."/>
            <person name="Lee J."/>
        </authorList>
    </citation>
    <scope>NUCLEOTIDE SEQUENCE [LARGE SCALE GENOMIC DNA]</scope>
    <source>
        <strain evidence="4">PAMB 00755</strain>
    </source>
</reference>
<proteinExistence type="predicted"/>
<sequence>MAALLLVVILAERGLFTHLPNNALPGGALPGITLGDDSDDRVPVVTSVRSNGEAERAGIRAGDEIESVDGHMVHDVAALRTTVLSDRTDHPLALHIRRGDALWTVALDRAEPSAGGEAATDTGHGAENPSD</sequence>
<evidence type="ECO:0000313" key="3">
    <source>
        <dbReference type="EMBL" id="WBO22051.1"/>
    </source>
</evidence>
<dbReference type="Pfam" id="PF13180">
    <property type="entry name" value="PDZ_2"/>
    <property type="match status" value="1"/>
</dbReference>
<accession>A0ABY7NNJ6</accession>
<dbReference type="Proteomes" id="UP001210865">
    <property type="component" value="Chromosome"/>
</dbReference>
<dbReference type="SUPFAM" id="SSF50156">
    <property type="entry name" value="PDZ domain-like"/>
    <property type="match status" value="1"/>
</dbReference>
<protein>
    <submittedName>
        <fullName evidence="3">PDZ domain-containing protein</fullName>
    </submittedName>
</protein>
<evidence type="ECO:0000256" key="1">
    <source>
        <dbReference type="SAM" id="MobiDB-lite"/>
    </source>
</evidence>
<organism evidence="3 4">
    <name type="scientific">Sphingomonas abietis</name>
    <dbReference type="NCBI Taxonomy" id="3012344"/>
    <lineage>
        <taxon>Bacteria</taxon>
        <taxon>Pseudomonadati</taxon>
        <taxon>Pseudomonadota</taxon>
        <taxon>Alphaproteobacteria</taxon>
        <taxon>Sphingomonadales</taxon>
        <taxon>Sphingomonadaceae</taxon>
        <taxon>Sphingomonas</taxon>
    </lineage>
</organism>
<keyword evidence="4" id="KW-1185">Reference proteome</keyword>
<dbReference type="EMBL" id="CP115174">
    <property type="protein sequence ID" value="WBO22051.1"/>
    <property type="molecule type" value="Genomic_DNA"/>
</dbReference>
<feature type="domain" description="PDZ" evidence="2">
    <location>
        <begin position="31"/>
        <end position="100"/>
    </location>
</feature>
<dbReference type="RefSeq" id="WP_270076699.1">
    <property type="nucleotide sequence ID" value="NZ_CP115174.1"/>
</dbReference>
<gene>
    <name evidence="3" type="ORF">PBT88_18120</name>
</gene>
<dbReference type="InterPro" id="IPR036034">
    <property type="entry name" value="PDZ_sf"/>
</dbReference>
<dbReference type="InterPro" id="IPR001478">
    <property type="entry name" value="PDZ"/>
</dbReference>
<evidence type="ECO:0000259" key="2">
    <source>
        <dbReference type="PROSITE" id="PS50106"/>
    </source>
</evidence>
<dbReference type="PROSITE" id="PS50106">
    <property type="entry name" value="PDZ"/>
    <property type="match status" value="1"/>
</dbReference>
<name>A0ABY7NNJ6_9SPHN</name>
<feature type="region of interest" description="Disordered" evidence="1">
    <location>
        <begin position="111"/>
        <end position="131"/>
    </location>
</feature>